<gene>
    <name evidence="8" type="primary">EPFL1</name>
    <name evidence="8" type="ORF">MA16_Dca017296</name>
</gene>
<dbReference type="GO" id="GO:0005576">
    <property type="term" value="C:extracellular region"/>
    <property type="evidence" value="ECO:0007669"/>
    <property type="project" value="UniProtKB-SubCell"/>
</dbReference>
<dbReference type="EMBL" id="KZ501906">
    <property type="protein sequence ID" value="PKU86868.1"/>
    <property type="molecule type" value="Genomic_DNA"/>
</dbReference>
<feature type="signal peptide" evidence="6">
    <location>
        <begin position="1"/>
        <end position="32"/>
    </location>
</feature>
<comment type="subcellular location">
    <subcellularLocation>
        <location evidence="1 6">Secreted</location>
    </subcellularLocation>
</comment>
<reference evidence="8 9" key="1">
    <citation type="journal article" date="2016" name="Sci. Rep.">
        <title>The Dendrobium catenatum Lindl. genome sequence provides insights into polysaccharide synthase, floral development and adaptive evolution.</title>
        <authorList>
            <person name="Zhang G.Q."/>
            <person name="Xu Q."/>
            <person name="Bian C."/>
            <person name="Tsai W.C."/>
            <person name="Yeh C.M."/>
            <person name="Liu K.W."/>
            <person name="Yoshida K."/>
            <person name="Zhang L.S."/>
            <person name="Chang S.B."/>
            <person name="Chen F."/>
            <person name="Shi Y."/>
            <person name="Su Y.Y."/>
            <person name="Zhang Y.Q."/>
            <person name="Chen L.J."/>
            <person name="Yin Y."/>
            <person name="Lin M."/>
            <person name="Huang H."/>
            <person name="Deng H."/>
            <person name="Wang Z.W."/>
            <person name="Zhu S.L."/>
            <person name="Zhao X."/>
            <person name="Deng C."/>
            <person name="Niu S.C."/>
            <person name="Huang J."/>
            <person name="Wang M."/>
            <person name="Liu G.H."/>
            <person name="Yang H.J."/>
            <person name="Xiao X.J."/>
            <person name="Hsiao Y.Y."/>
            <person name="Wu W.L."/>
            <person name="Chen Y.Y."/>
            <person name="Mitsuda N."/>
            <person name="Ohme-Takagi M."/>
            <person name="Luo Y.B."/>
            <person name="Van de Peer Y."/>
            <person name="Liu Z.J."/>
        </authorList>
    </citation>
    <scope>NUCLEOTIDE SEQUENCE [LARGE SCALE GENOMIC DNA]</scope>
    <source>
        <tissue evidence="8">The whole plant</tissue>
    </source>
</reference>
<evidence type="ECO:0000256" key="3">
    <source>
        <dbReference type="ARBA" id="ARBA00022525"/>
    </source>
</evidence>
<reference evidence="8 9" key="2">
    <citation type="journal article" date="2017" name="Nature">
        <title>The Apostasia genome and the evolution of orchids.</title>
        <authorList>
            <person name="Zhang G.Q."/>
            <person name="Liu K.W."/>
            <person name="Li Z."/>
            <person name="Lohaus R."/>
            <person name="Hsiao Y.Y."/>
            <person name="Niu S.C."/>
            <person name="Wang J.Y."/>
            <person name="Lin Y.C."/>
            <person name="Xu Q."/>
            <person name="Chen L.J."/>
            <person name="Yoshida K."/>
            <person name="Fujiwara S."/>
            <person name="Wang Z.W."/>
            <person name="Zhang Y.Q."/>
            <person name="Mitsuda N."/>
            <person name="Wang M."/>
            <person name="Liu G.H."/>
            <person name="Pecoraro L."/>
            <person name="Huang H.X."/>
            <person name="Xiao X.J."/>
            <person name="Lin M."/>
            <person name="Wu X.Y."/>
            <person name="Wu W.L."/>
            <person name="Chen Y.Y."/>
            <person name="Chang S.B."/>
            <person name="Sakamoto S."/>
            <person name="Ohme-Takagi M."/>
            <person name="Yagi M."/>
            <person name="Zeng S.J."/>
            <person name="Shen C.Y."/>
            <person name="Yeh C.M."/>
            <person name="Luo Y.B."/>
            <person name="Tsai W.C."/>
            <person name="Van de Peer Y."/>
            <person name="Liu Z.J."/>
        </authorList>
    </citation>
    <scope>NUCLEOTIDE SEQUENCE [LARGE SCALE GENOMIC DNA]</scope>
    <source>
        <tissue evidence="8">The whole plant</tissue>
    </source>
</reference>
<evidence type="ECO:0000313" key="9">
    <source>
        <dbReference type="Proteomes" id="UP000233837"/>
    </source>
</evidence>
<keyword evidence="3 6" id="KW-0964">Secreted</keyword>
<sequence>MSPPIMSHGVPQTTALLHFLLLLPIFVSFISQWPLQSSPPPPQKEAMKQEKLRLGSMPPSCHSRCHTCNPCTAVEAPTLPGPTGRIGPADQPAYSQYNSNYKPLGWMCGCGGRFYNP</sequence>
<evidence type="ECO:0000256" key="6">
    <source>
        <dbReference type="RuleBase" id="RU367102"/>
    </source>
</evidence>
<comment type="similarity">
    <text evidence="2 6">Belongs to the plant cysteine rich small secretory peptide family. Epidermal patterning factor subfamily.</text>
</comment>
<dbReference type="Proteomes" id="UP000233837">
    <property type="component" value="Unassembled WGS sequence"/>
</dbReference>
<dbReference type="GO" id="GO:0010052">
    <property type="term" value="P:guard cell differentiation"/>
    <property type="evidence" value="ECO:0007669"/>
    <property type="project" value="UniProtKB-UniRule"/>
</dbReference>
<dbReference type="InterPro" id="IPR039455">
    <property type="entry name" value="EPFL"/>
</dbReference>
<comment type="function">
    <text evidence="6">Controls stomatal patterning.</text>
</comment>
<name>A0A2I0XG32_9ASPA</name>
<evidence type="ECO:0000256" key="4">
    <source>
        <dbReference type="ARBA" id="ARBA00022729"/>
    </source>
</evidence>
<feature type="region of interest" description="Disordered" evidence="7">
    <location>
        <begin position="36"/>
        <end position="55"/>
    </location>
</feature>
<keyword evidence="5" id="KW-1015">Disulfide bond</keyword>
<organism evidence="8 9">
    <name type="scientific">Dendrobium catenatum</name>
    <dbReference type="NCBI Taxonomy" id="906689"/>
    <lineage>
        <taxon>Eukaryota</taxon>
        <taxon>Viridiplantae</taxon>
        <taxon>Streptophyta</taxon>
        <taxon>Embryophyta</taxon>
        <taxon>Tracheophyta</taxon>
        <taxon>Spermatophyta</taxon>
        <taxon>Magnoliopsida</taxon>
        <taxon>Liliopsida</taxon>
        <taxon>Asparagales</taxon>
        <taxon>Orchidaceae</taxon>
        <taxon>Epidendroideae</taxon>
        <taxon>Malaxideae</taxon>
        <taxon>Dendrobiinae</taxon>
        <taxon>Dendrobium</taxon>
    </lineage>
</organism>
<keyword evidence="6" id="KW-0217">Developmental protein</keyword>
<dbReference type="PANTHER" id="PTHR33109:SF3">
    <property type="entry name" value="EPIDERMAL PATTERNING FACTOR-LIKE PROTEIN"/>
    <property type="match status" value="1"/>
</dbReference>
<evidence type="ECO:0000256" key="5">
    <source>
        <dbReference type="ARBA" id="ARBA00023157"/>
    </source>
</evidence>
<evidence type="ECO:0000256" key="7">
    <source>
        <dbReference type="SAM" id="MobiDB-lite"/>
    </source>
</evidence>
<accession>A0A2I0XG32</accession>
<dbReference type="PANTHER" id="PTHR33109">
    <property type="entry name" value="EPIDERMAL PATTERNING FACTOR-LIKE PROTEIN 4"/>
    <property type="match status" value="1"/>
</dbReference>
<evidence type="ECO:0000256" key="2">
    <source>
        <dbReference type="ARBA" id="ARBA00008127"/>
    </source>
</evidence>
<dbReference type="AlphaFoldDB" id="A0A2I0XG32"/>
<keyword evidence="9" id="KW-1185">Reference proteome</keyword>
<evidence type="ECO:0000256" key="1">
    <source>
        <dbReference type="ARBA" id="ARBA00004613"/>
    </source>
</evidence>
<protein>
    <recommendedName>
        <fullName evidence="6">Epidermal patterning factor-like protein</fullName>
    </recommendedName>
</protein>
<feature type="chain" id="PRO_5027151058" description="Epidermal patterning factor-like protein" evidence="6">
    <location>
        <begin position="33"/>
        <end position="117"/>
    </location>
</feature>
<evidence type="ECO:0000313" key="8">
    <source>
        <dbReference type="EMBL" id="PKU86868.1"/>
    </source>
</evidence>
<proteinExistence type="inferred from homology"/>
<dbReference type="Pfam" id="PF17181">
    <property type="entry name" value="EPF"/>
    <property type="match status" value="1"/>
</dbReference>
<keyword evidence="4 6" id="KW-0732">Signal</keyword>